<evidence type="ECO:0000313" key="3">
    <source>
        <dbReference type="Proteomes" id="UP001152519"/>
    </source>
</evidence>
<accession>A0A9W4DWR6</accession>
<feature type="region of interest" description="Disordered" evidence="1">
    <location>
        <begin position="1"/>
        <end position="36"/>
    </location>
</feature>
<dbReference type="Proteomes" id="UP001152519">
    <property type="component" value="Unassembled WGS sequence"/>
</dbReference>
<gene>
    <name evidence="2" type="ORF">SCOCK_580006</name>
</gene>
<comment type="caution">
    <text evidence="2">The sequence shown here is derived from an EMBL/GenBank/DDBJ whole genome shotgun (WGS) entry which is preliminary data.</text>
</comment>
<sequence length="61" mass="7002">MDHGSSHEPEYRRARTVLTNAQNDRYHADKDAKGRGHSAHAVCHMEFCHMDIINDNLGQQK</sequence>
<feature type="compositionally biased region" description="Basic and acidic residues" evidence="1">
    <location>
        <begin position="1"/>
        <end position="13"/>
    </location>
</feature>
<dbReference type="AlphaFoldDB" id="A0A9W4DWR6"/>
<proteinExistence type="predicted"/>
<organism evidence="2 3">
    <name type="scientific">Actinacidiphila cocklensis</name>
    <dbReference type="NCBI Taxonomy" id="887465"/>
    <lineage>
        <taxon>Bacteria</taxon>
        <taxon>Bacillati</taxon>
        <taxon>Actinomycetota</taxon>
        <taxon>Actinomycetes</taxon>
        <taxon>Kitasatosporales</taxon>
        <taxon>Streptomycetaceae</taxon>
        <taxon>Actinacidiphila</taxon>
    </lineage>
</organism>
<evidence type="ECO:0000256" key="1">
    <source>
        <dbReference type="SAM" id="MobiDB-lite"/>
    </source>
</evidence>
<keyword evidence="3" id="KW-1185">Reference proteome</keyword>
<feature type="compositionally biased region" description="Basic and acidic residues" evidence="1">
    <location>
        <begin position="24"/>
        <end position="34"/>
    </location>
</feature>
<reference evidence="2" key="1">
    <citation type="submission" date="2021-05" db="EMBL/GenBank/DDBJ databases">
        <authorList>
            <person name="Arsene-Ploetze F."/>
        </authorList>
    </citation>
    <scope>NUCLEOTIDE SEQUENCE</scope>
    <source>
        <strain evidence="2">DSM 42138</strain>
    </source>
</reference>
<evidence type="ECO:0000313" key="2">
    <source>
        <dbReference type="EMBL" id="CAG6397580.1"/>
    </source>
</evidence>
<protein>
    <submittedName>
        <fullName evidence="2">Uncharacterized protein</fullName>
    </submittedName>
</protein>
<name>A0A9W4DWR6_9ACTN</name>
<dbReference type="EMBL" id="CAJSLV010000090">
    <property type="protein sequence ID" value="CAG6397580.1"/>
    <property type="molecule type" value="Genomic_DNA"/>
</dbReference>